<dbReference type="InterPro" id="IPR052347">
    <property type="entry name" value="Isochorismatase_Nicotinamidase"/>
</dbReference>
<evidence type="ECO:0000313" key="10">
    <source>
        <dbReference type="Proteomes" id="UP000199415"/>
    </source>
</evidence>
<dbReference type="PANTHER" id="PTHR11080">
    <property type="entry name" value="PYRAZINAMIDASE/NICOTINAMIDASE"/>
    <property type="match status" value="1"/>
</dbReference>
<proteinExistence type="inferred from homology"/>
<accession>A0A1G7MFT1</accession>
<keyword evidence="4" id="KW-0378">Hydrolase</keyword>
<evidence type="ECO:0000256" key="6">
    <source>
        <dbReference type="ARBA" id="ARBA00039017"/>
    </source>
</evidence>
<comment type="similarity">
    <text evidence="1">Belongs to the isochorismatase family.</text>
</comment>
<dbReference type="Pfam" id="PF00857">
    <property type="entry name" value="Isochorismatase"/>
    <property type="match status" value="1"/>
</dbReference>
<organism evidence="9 10">
    <name type="scientific">Limimonas halophila</name>
    <dbReference type="NCBI Taxonomy" id="1082479"/>
    <lineage>
        <taxon>Bacteria</taxon>
        <taxon>Pseudomonadati</taxon>
        <taxon>Pseudomonadota</taxon>
        <taxon>Alphaproteobacteria</taxon>
        <taxon>Rhodospirillales</taxon>
        <taxon>Rhodovibrionaceae</taxon>
        <taxon>Limimonas</taxon>
    </lineage>
</organism>
<evidence type="ECO:0000256" key="2">
    <source>
        <dbReference type="ARBA" id="ARBA00022642"/>
    </source>
</evidence>
<keyword evidence="10" id="KW-1185">Reference proteome</keyword>
<evidence type="ECO:0000259" key="8">
    <source>
        <dbReference type="Pfam" id="PF00857"/>
    </source>
</evidence>
<dbReference type="RefSeq" id="WP_090018602.1">
    <property type="nucleotide sequence ID" value="NZ_FNCE01000001.1"/>
</dbReference>
<dbReference type="Gene3D" id="3.40.50.850">
    <property type="entry name" value="Isochorismatase-like"/>
    <property type="match status" value="1"/>
</dbReference>
<evidence type="ECO:0000256" key="5">
    <source>
        <dbReference type="ARBA" id="ARBA00037900"/>
    </source>
</evidence>
<keyword evidence="3" id="KW-0479">Metal-binding</keyword>
<feature type="domain" description="Isochorismatase-like" evidence="8">
    <location>
        <begin position="14"/>
        <end position="186"/>
    </location>
</feature>
<evidence type="ECO:0000256" key="1">
    <source>
        <dbReference type="ARBA" id="ARBA00006336"/>
    </source>
</evidence>
<comment type="pathway">
    <text evidence="5">Cofactor biosynthesis; nicotinate biosynthesis; nicotinate from nicotinamide: step 1/1.</text>
</comment>
<evidence type="ECO:0000256" key="7">
    <source>
        <dbReference type="ARBA" id="ARBA00043224"/>
    </source>
</evidence>
<dbReference type="GO" id="GO:0046872">
    <property type="term" value="F:metal ion binding"/>
    <property type="evidence" value="ECO:0007669"/>
    <property type="project" value="UniProtKB-KW"/>
</dbReference>
<dbReference type="PANTHER" id="PTHR11080:SF2">
    <property type="entry name" value="LD05707P"/>
    <property type="match status" value="1"/>
</dbReference>
<dbReference type="STRING" id="1082479.SAMN05216241_101601"/>
<evidence type="ECO:0000256" key="4">
    <source>
        <dbReference type="ARBA" id="ARBA00022801"/>
    </source>
</evidence>
<dbReference type="SUPFAM" id="SSF52499">
    <property type="entry name" value="Isochorismatase-like hydrolases"/>
    <property type="match status" value="1"/>
</dbReference>
<keyword evidence="2" id="KW-0662">Pyridine nucleotide biosynthesis</keyword>
<dbReference type="EC" id="3.5.1.19" evidence="6"/>
<reference evidence="9 10" key="1">
    <citation type="submission" date="2016-10" db="EMBL/GenBank/DDBJ databases">
        <authorList>
            <person name="de Groot N.N."/>
        </authorList>
    </citation>
    <scope>NUCLEOTIDE SEQUENCE [LARGE SCALE GENOMIC DNA]</scope>
    <source>
        <strain evidence="9 10">DSM 25584</strain>
    </source>
</reference>
<dbReference type="CDD" id="cd01011">
    <property type="entry name" value="nicotinamidase"/>
    <property type="match status" value="1"/>
</dbReference>
<dbReference type="InterPro" id="IPR000868">
    <property type="entry name" value="Isochorismatase-like_dom"/>
</dbReference>
<dbReference type="OrthoDB" id="9791276at2"/>
<protein>
    <recommendedName>
        <fullName evidence="6">nicotinamidase</fullName>
        <ecNumber evidence="6">3.5.1.19</ecNumber>
    </recommendedName>
    <alternativeName>
        <fullName evidence="7">Nicotinamide deamidase</fullName>
    </alternativeName>
</protein>
<gene>
    <name evidence="9" type="ORF">SAMN05216241_101601</name>
</gene>
<dbReference type="InterPro" id="IPR036380">
    <property type="entry name" value="Isochorismatase-like_sf"/>
</dbReference>
<evidence type="ECO:0000313" key="9">
    <source>
        <dbReference type="EMBL" id="SDF60587.1"/>
    </source>
</evidence>
<sequence>MTADPHRDLTQGDAVVAVDVQNDFCPGGALEVPEGDRVVDTLNTWMAAARDAGAHVYASRDWHPRDHISFQPQGGPWPVHCVQDTTGAAFHPYLRLPEDTIVVTKGTRFDKDQYSAFDETGFAEELKRHGIERLWIGGLAEDVCVRATALDAAKHGFTVHVLTEATRAISAESREKTEAELKDAGVLVL</sequence>
<name>A0A1G7MFT1_9PROT</name>
<dbReference type="Proteomes" id="UP000199415">
    <property type="component" value="Unassembled WGS sequence"/>
</dbReference>
<dbReference type="EMBL" id="FNCE01000001">
    <property type="protein sequence ID" value="SDF60587.1"/>
    <property type="molecule type" value="Genomic_DNA"/>
</dbReference>
<dbReference type="GO" id="GO:0008936">
    <property type="term" value="F:nicotinamidase activity"/>
    <property type="evidence" value="ECO:0007669"/>
    <property type="project" value="UniProtKB-EC"/>
</dbReference>
<dbReference type="AlphaFoldDB" id="A0A1G7MFT1"/>
<dbReference type="GO" id="GO:0019363">
    <property type="term" value="P:pyridine nucleotide biosynthetic process"/>
    <property type="evidence" value="ECO:0007669"/>
    <property type="project" value="UniProtKB-KW"/>
</dbReference>
<evidence type="ECO:0000256" key="3">
    <source>
        <dbReference type="ARBA" id="ARBA00022723"/>
    </source>
</evidence>